<keyword evidence="8 12" id="KW-0223">Dioxygenase</keyword>
<comment type="caution">
    <text evidence="12">The sequence shown here is derived from an EMBL/GenBank/DDBJ whole genome shotgun (WGS) entry which is preliminary data.</text>
</comment>
<keyword evidence="7" id="KW-0058">Aromatic hydrocarbons catabolism</keyword>
<evidence type="ECO:0000256" key="10">
    <source>
        <dbReference type="ARBA" id="ARBA00023004"/>
    </source>
</evidence>
<dbReference type="AlphaFoldDB" id="A0A2N5C610"/>
<evidence type="ECO:0000259" key="11">
    <source>
        <dbReference type="PROSITE" id="PS00083"/>
    </source>
</evidence>
<feature type="domain" description="Intradiol ring-cleavage dioxygenases" evidence="11">
    <location>
        <begin position="130"/>
        <end position="158"/>
    </location>
</feature>
<protein>
    <recommendedName>
        <fullName evidence="5">catechol 1,2-dioxygenase</fullName>
        <ecNumber evidence="5">1.13.11.1</ecNumber>
    </recommendedName>
</protein>
<evidence type="ECO:0000256" key="6">
    <source>
        <dbReference type="ARBA" id="ARBA00022723"/>
    </source>
</evidence>
<keyword evidence="10" id="KW-0408">Iron</keyword>
<evidence type="ECO:0000256" key="4">
    <source>
        <dbReference type="ARBA" id="ARBA00007825"/>
    </source>
</evidence>
<keyword evidence="9" id="KW-0560">Oxidoreductase</keyword>
<evidence type="ECO:0000256" key="5">
    <source>
        <dbReference type="ARBA" id="ARBA00013118"/>
    </source>
</evidence>
<dbReference type="PANTHER" id="PTHR33711">
    <property type="entry name" value="DIOXYGENASE, PUTATIVE (AFU_ORTHOLOGUE AFUA_2G02910)-RELATED"/>
    <property type="match status" value="1"/>
</dbReference>
<dbReference type="EMBL" id="PJRP01000016">
    <property type="protein sequence ID" value="PLP97664.1"/>
    <property type="molecule type" value="Genomic_DNA"/>
</dbReference>
<dbReference type="EC" id="1.13.11.1" evidence="5"/>
<dbReference type="OrthoDB" id="9800887at2"/>
<comment type="cofactor">
    <cofactor evidence="2">
        <name>Fe(3+)</name>
        <dbReference type="ChEBI" id="CHEBI:29034"/>
    </cofactor>
</comment>
<dbReference type="RefSeq" id="WP_101684378.1">
    <property type="nucleotide sequence ID" value="NZ_PJRP01000016.1"/>
</dbReference>
<dbReference type="Proteomes" id="UP000234341">
    <property type="component" value="Unassembled WGS sequence"/>
</dbReference>
<dbReference type="Pfam" id="PF00775">
    <property type="entry name" value="Dioxygenase_C"/>
    <property type="match status" value="1"/>
</dbReference>
<dbReference type="GO" id="GO:0042952">
    <property type="term" value="P:beta-ketoadipate pathway"/>
    <property type="evidence" value="ECO:0007669"/>
    <property type="project" value="UniProtKB-UniPathway"/>
</dbReference>
<accession>A0A2N5C610</accession>
<evidence type="ECO:0000256" key="2">
    <source>
        <dbReference type="ARBA" id="ARBA00001965"/>
    </source>
</evidence>
<dbReference type="UniPathway" id="UPA00157">
    <property type="reaction ID" value="UER00258"/>
</dbReference>
<evidence type="ECO:0000256" key="9">
    <source>
        <dbReference type="ARBA" id="ARBA00023002"/>
    </source>
</evidence>
<reference evidence="12 13" key="1">
    <citation type="submission" date="2017-12" db="EMBL/GenBank/DDBJ databases">
        <title>Genome sequence of the active heterotrophic nitrifier-denitrifier, Cupriavidus pauculus UM1.</title>
        <authorList>
            <person name="Putonti C."/>
            <person name="Castignetti D."/>
        </authorList>
    </citation>
    <scope>NUCLEOTIDE SEQUENCE [LARGE SCALE GENOMIC DNA]</scope>
    <source>
        <strain evidence="12 13">UM1</strain>
    </source>
</reference>
<comment type="pathway">
    <text evidence="3">Aromatic compound metabolism; beta-ketoadipate pathway; 5-oxo-4,5-dihydro-2-furylacetate from catechol: step 1/3.</text>
</comment>
<dbReference type="GO" id="GO:0019614">
    <property type="term" value="P:catechol-containing compound catabolic process"/>
    <property type="evidence" value="ECO:0007669"/>
    <property type="project" value="InterPro"/>
</dbReference>
<keyword evidence="6" id="KW-0479">Metal-binding</keyword>
<dbReference type="GO" id="GO:0018576">
    <property type="term" value="F:catechol 1,2-dioxygenase activity"/>
    <property type="evidence" value="ECO:0007669"/>
    <property type="project" value="UniProtKB-EC"/>
</dbReference>
<dbReference type="InterPro" id="IPR015889">
    <property type="entry name" value="Intradiol_dOase_core"/>
</dbReference>
<dbReference type="InterPro" id="IPR000627">
    <property type="entry name" value="Intradiol_dOase_C"/>
</dbReference>
<dbReference type="Pfam" id="PF04444">
    <property type="entry name" value="Dioxygenase_N"/>
    <property type="match status" value="1"/>
</dbReference>
<dbReference type="InterPro" id="IPR012801">
    <property type="entry name" value="Cchol_dOase_prob"/>
</dbReference>
<dbReference type="CDD" id="cd03460">
    <property type="entry name" value="1_2-CTD"/>
    <property type="match status" value="1"/>
</dbReference>
<dbReference type="SUPFAM" id="SSF49482">
    <property type="entry name" value="Aromatic compound dioxygenase"/>
    <property type="match status" value="1"/>
</dbReference>
<evidence type="ECO:0000256" key="1">
    <source>
        <dbReference type="ARBA" id="ARBA00001312"/>
    </source>
</evidence>
<dbReference type="InterPro" id="IPR007535">
    <property type="entry name" value="Catechol_dOase_N"/>
</dbReference>
<name>A0A2N5C610_9BURK</name>
<evidence type="ECO:0000256" key="7">
    <source>
        <dbReference type="ARBA" id="ARBA00022797"/>
    </source>
</evidence>
<dbReference type="NCBIfam" id="TIGR02439">
    <property type="entry name" value="catechol_proteo"/>
    <property type="match status" value="1"/>
</dbReference>
<comment type="similarity">
    <text evidence="4">Belongs to the intradiol ring-cleavage dioxygenase family.</text>
</comment>
<sequence length="304" mass="33342">MDKIQIDAVLNRIEETTGQHANPRIAAIVHRMVRDLFYMIEDLDVQPEEFWSGLNFLAQAGRAGELGLIAPGLGFDHFLDLRMDEAEARAGIEGGTPRTIEGPLYVAGAPVAQGEARLDDGTDEGEVLVMEGQVRDAGGQPLPNAVVEVWHANSLGNYSYFDPTQSAFNLRRSIVTDADGRYRLRSIMPVGYSVPPGGSTDRLLKELDRHGTRPAHIHFFVSAPGHRKLTTQINIDGDPFLWDDFAFATREGLVPPVMRVDDPAAMRAVGTDKPFAMIRFDFTLHADSAKAPQAEVARQRAVAA</sequence>
<dbReference type="PROSITE" id="PS00083">
    <property type="entry name" value="INTRADIOL_DIOXYGENAS"/>
    <property type="match status" value="1"/>
</dbReference>
<gene>
    <name evidence="12" type="primary">catA</name>
    <name evidence="12" type="ORF">CYJ10_26285</name>
</gene>
<dbReference type="InterPro" id="IPR050770">
    <property type="entry name" value="Intradiol_RC_Dioxygenase"/>
</dbReference>
<comment type="catalytic activity">
    <reaction evidence="1">
        <text>catechol + O2 = cis,cis-muconate + 2 H(+)</text>
        <dbReference type="Rhea" id="RHEA:23852"/>
        <dbReference type="ChEBI" id="CHEBI:15378"/>
        <dbReference type="ChEBI" id="CHEBI:15379"/>
        <dbReference type="ChEBI" id="CHEBI:18135"/>
        <dbReference type="ChEBI" id="CHEBI:32379"/>
        <dbReference type="EC" id="1.13.11.1"/>
    </reaction>
</comment>
<dbReference type="PANTHER" id="PTHR33711:SF7">
    <property type="entry name" value="INTRADIOL RING-CLEAVAGE DIOXYGENASES DOMAIN-CONTAINING PROTEIN-RELATED"/>
    <property type="match status" value="1"/>
</dbReference>
<evidence type="ECO:0000313" key="12">
    <source>
        <dbReference type="EMBL" id="PLP97664.1"/>
    </source>
</evidence>
<proteinExistence type="inferred from homology"/>
<dbReference type="GO" id="GO:0008199">
    <property type="term" value="F:ferric iron binding"/>
    <property type="evidence" value="ECO:0007669"/>
    <property type="project" value="InterPro"/>
</dbReference>
<evidence type="ECO:0000256" key="3">
    <source>
        <dbReference type="ARBA" id="ARBA00004957"/>
    </source>
</evidence>
<organism evidence="12 13">
    <name type="scientific">Cupriavidus pauculus</name>
    <dbReference type="NCBI Taxonomy" id="82633"/>
    <lineage>
        <taxon>Bacteria</taxon>
        <taxon>Pseudomonadati</taxon>
        <taxon>Pseudomonadota</taxon>
        <taxon>Betaproteobacteria</taxon>
        <taxon>Burkholderiales</taxon>
        <taxon>Burkholderiaceae</taxon>
        <taxon>Cupriavidus</taxon>
    </lineage>
</organism>
<evidence type="ECO:0000256" key="8">
    <source>
        <dbReference type="ARBA" id="ARBA00022964"/>
    </source>
</evidence>
<dbReference type="Gene3D" id="2.60.130.10">
    <property type="entry name" value="Aromatic compound dioxygenase"/>
    <property type="match status" value="1"/>
</dbReference>
<evidence type="ECO:0000313" key="13">
    <source>
        <dbReference type="Proteomes" id="UP000234341"/>
    </source>
</evidence>